<dbReference type="InterPro" id="IPR003834">
    <property type="entry name" value="Cyt_c_assmbl_TM_dom"/>
</dbReference>
<dbReference type="PANTHER" id="PTHR31272:SF9">
    <property type="entry name" value="BLL1027 PROTEIN"/>
    <property type="match status" value="1"/>
</dbReference>
<dbReference type="GO" id="GO:0016020">
    <property type="term" value="C:membrane"/>
    <property type="evidence" value="ECO:0007669"/>
    <property type="project" value="UniProtKB-SubCell"/>
</dbReference>
<comment type="subcellular location">
    <subcellularLocation>
        <location evidence="1">Membrane</location>
        <topology evidence="1">Multi-pass membrane protein</topology>
    </subcellularLocation>
</comment>
<gene>
    <name evidence="8" type="ORF">Metus_0974</name>
</gene>
<evidence type="ECO:0000256" key="5">
    <source>
        <dbReference type="ARBA" id="ARBA00023136"/>
    </source>
</evidence>
<feature type="transmembrane region" description="Helical" evidence="6">
    <location>
        <begin position="6"/>
        <end position="34"/>
    </location>
</feature>
<feature type="transmembrane region" description="Helical" evidence="6">
    <location>
        <begin position="113"/>
        <end position="140"/>
    </location>
</feature>
<name>A0A444L620_METS7</name>
<dbReference type="EMBL" id="RXGA01000003">
    <property type="protein sequence ID" value="RWX73000.1"/>
    <property type="molecule type" value="Genomic_DNA"/>
</dbReference>
<evidence type="ECO:0000313" key="9">
    <source>
        <dbReference type="Proteomes" id="UP000288215"/>
    </source>
</evidence>
<dbReference type="AlphaFoldDB" id="A0A444L620"/>
<reference evidence="8 9" key="1">
    <citation type="submission" date="2018-12" db="EMBL/GenBank/DDBJ databases">
        <title>The complete genome of the methanogenic archaea of the candidate phylum Verstraetearchaeota, obtained from the metagenome of underground thermal water.</title>
        <authorList>
            <person name="Kadnikov V.V."/>
            <person name="Mardanov A.V."/>
            <person name="Beletsky A.V."/>
            <person name="Karnachuk O.V."/>
            <person name="Ravin N.V."/>
        </authorList>
    </citation>
    <scope>NUCLEOTIDE SEQUENCE [LARGE SCALE GENOMIC DNA]</scope>
    <source>
        <strain evidence="8">Ch88</strain>
    </source>
</reference>
<evidence type="ECO:0000313" key="8">
    <source>
        <dbReference type="EMBL" id="RWX73000.1"/>
    </source>
</evidence>
<evidence type="ECO:0000256" key="3">
    <source>
        <dbReference type="ARBA" id="ARBA00022692"/>
    </source>
</evidence>
<feature type="transmembrane region" description="Helical" evidence="6">
    <location>
        <begin position="73"/>
        <end position="92"/>
    </location>
</feature>
<dbReference type="Proteomes" id="UP000288215">
    <property type="component" value="Unassembled WGS sequence"/>
</dbReference>
<keyword evidence="4 6" id="KW-1133">Transmembrane helix</keyword>
<keyword evidence="3 6" id="KW-0812">Transmembrane</keyword>
<organism evidence="8 9">
    <name type="scientific">Methanosuratincola subterraneus</name>
    <dbReference type="NCBI Taxonomy" id="2593994"/>
    <lineage>
        <taxon>Archaea</taxon>
        <taxon>Thermoproteota</taxon>
        <taxon>Methanosuratincolia</taxon>
        <taxon>Candidatus Methanomethylicales</taxon>
        <taxon>Candidatus Methanomethylicaceae</taxon>
        <taxon>Candidatus Methanosuratincola (ex Vanwonterghem et al. 2016)</taxon>
    </lineage>
</organism>
<evidence type="ECO:0000256" key="2">
    <source>
        <dbReference type="ARBA" id="ARBA00006143"/>
    </source>
</evidence>
<keyword evidence="5 6" id="KW-0472">Membrane</keyword>
<feature type="domain" description="Cytochrome C biogenesis protein transmembrane" evidence="7">
    <location>
        <begin position="6"/>
        <end position="200"/>
    </location>
</feature>
<feature type="transmembrane region" description="Helical" evidence="6">
    <location>
        <begin position="46"/>
        <end position="67"/>
    </location>
</feature>
<evidence type="ECO:0000256" key="6">
    <source>
        <dbReference type="SAM" id="Phobius"/>
    </source>
</evidence>
<comment type="caution">
    <text evidence="8">The sequence shown here is derived from an EMBL/GenBank/DDBJ whole genome shotgun (WGS) entry which is preliminary data.</text>
</comment>
<evidence type="ECO:0000256" key="4">
    <source>
        <dbReference type="ARBA" id="ARBA00022989"/>
    </source>
</evidence>
<evidence type="ECO:0000256" key="1">
    <source>
        <dbReference type="ARBA" id="ARBA00004141"/>
    </source>
</evidence>
<evidence type="ECO:0000259" key="7">
    <source>
        <dbReference type="Pfam" id="PF02683"/>
    </source>
</evidence>
<feature type="transmembrane region" description="Helical" evidence="6">
    <location>
        <begin position="152"/>
        <end position="173"/>
    </location>
</feature>
<dbReference type="Pfam" id="PF02683">
    <property type="entry name" value="DsbD_TM"/>
    <property type="match status" value="1"/>
</dbReference>
<dbReference type="GO" id="GO:0017004">
    <property type="term" value="P:cytochrome complex assembly"/>
    <property type="evidence" value="ECO:0007669"/>
    <property type="project" value="InterPro"/>
</dbReference>
<sequence length="205" mass="21616">MDPFQIAFAFSLGFASAATPCVLPIVPGYLAFVFGSDKSDLVRGSLVVYLGVMAGGTLTAAVIGLAGEALGGKWFLGASAVIISLVIIDSIFTHRLRTVPVGFLRGRKGTVAGFLFGMLIMLIAAPCILPLLAALSIYALTLEEIATRFAILMAYSAGLGLPFVLMGAFVNAGKRLIRISRWSKAVQAFVLFATLAWILWSLLAA</sequence>
<dbReference type="PANTHER" id="PTHR31272">
    <property type="entry name" value="CYTOCHROME C-TYPE BIOGENESIS PROTEIN HI_1454-RELATED"/>
    <property type="match status" value="1"/>
</dbReference>
<proteinExistence type="inferred from homology"/>
<feature type="transmembrane region" description="Helical" evidence="6">
    <location>
        <begin position="185"/>
        <end position="203"/>
    </location>
</feature>
<dbReference type="InterPro" id="IPR051790">
    <property type="entry name" value="Cytochrome_c-biogenesis_DsbD"/>
</dbReference>
<protein>
    <recommendedName>
        <fullName evidence="7">Cytochrome C biogenesis protein transmembrane domain-containing protein</fullName>
    </recommendedName>
</protein>
<comment type="similarity">
    <text evidence="2">Belongs to the DsbD family.</text>
</comment>
<accession>A0A444L620</accession>